<keyword evidence="2" id="KW-1185">Reference proteome</keyword>
<protein>
    <recommendedName>
        <fullName evidence="3">DUF2140 family protein</fullName>
    </recommendedName>
</protein>
<organism evidence="1 2">
    <name type="scientific">Cohnella phaseoli</name>
    <dbReference type="NCBI Taxonomy" id="456490"/>
    <lineage>
        <taxon>Bacteria</taxon>
        <taxon>Bacillati</taxon>
        <taxon>Bacillota</taxon>
        <taxon>Bacilli</taxon>
        <taxon>Bacillales</taxon>
        <taxon>Paenibacillaceae</taxon>
        <taxon>Cohnella</taxon>
    </lineage>
</organism>
<dbReference type="Proteomes" id="UP000256977">
    <property type="component" value="Unassembled WGS sequence"/>
</dbReference>
<dbReference type="AlphaFoldDB" id="A0A3D9KFU4"/>
<evidence type="ECO:0008006" key="3">
    <source>
        <dbReference type="Google" id="ProtNLM"/>
    </source>
</evidence>
<sequence>MKKLLISLFVLVFLAVIAGVGALYYVKPDKTLGLAYDEVPLKDRAIDMAKRMSLELILTDDDLNNLAKKSLADNPSVENGIVVTGAEFALDGDRLIANLNVLWKDWVPANLQITYRLRWKDPNLVAVVLEAKMKDVPLPKAMFSERVIPIADELPKPLKIESMKWGEGEVGVTFRKPSLKDLQQLIGG</sequence>
<name>A0A3D9KFU4_9BACL</name>
<dbReference type="EMBL" id="QRDZ01000004">
    <property type="protein sequence ID" value="RED85345.1"/>
    <property type="molecule type" value="Genomic_DNA"/>
</dbReference>
<evidence type="ECO:0000313" key="2">
    <source>
        <dbReference type="Proteomes" id="UP000256977"/>
    </source>
</evidence>
<gene>
    <name evidence="1" type="ORF">DFP98_10450</name>
</gene>
<proteinExistence type="predicted"/>
<comment type="caution">
    <text evidence="1">The sequence shown here is derived from an EMBL/GenBank/DDBJ whole genome shotgun (WGS) entry which is preliminary data.</text>
</comment>
<reference evidence="1 2" key="1">
    <citation type="submission" date="2018-07" db="EMBL/GenBank/DDBJ databases">
        <title>Genomic Encyclopedia of Type Strains, Phase III (KMG-III): the genomes of soil and plant-associated and newly described type strains.</title>
        <authorList>
            <person name="Whitman W."/>
        </authorList>
    </citation>
    <scope>NUCLEOTIDE SEQUENCE [LARGE SCALE GENOMIC DNA]</scope>
    <source>
        <strain evidence="1 2">CECT 7287</strain>
    </source>
</reference>
<accession>A0A3D9KFU4</accession>
<dbReference type="OrthoDB" id="2664080at2"/>
<evidence type="ECO:0000313" key="1">
    <source>
        <dbReference type="EMBL" id="RED85345.1"/>
    </source>
</evidence>
<dbReference type="RefSeq" id="WP_116059772.1">
    <property type="nucleotide sequence ID" value="NZ_QRDZ01000004.1"/>
</dbReference>